<dbReference type="GO" id="GO:0043130">
    <property type="term" value="F:ubiquitin binding"/>
    <property type="evidence" value="ECO:0007669"/>
    <property type="project" value="TreeGrafter"/>
</dbReference>
<dbReference type="Gene3D" id="3.40.30.10">
    <property type="entry name" value="Glutaredoxin"/>
    <property type="match status" value="1"/>
</dbReference>
<evidence type="ECO:0000313" key="4">
    <source>
        <dbReference type="Proteomes" id="UP000785679"/>
    </source>
</evidence>
<dbReference type="InterPro" id="IPR050730">
    <property type="entry name" value="UBX_domain-protein"/>
</dbReference>
<gene>
    <name evidence="3" type="ORF">FGO68_gene13535</name>
</gene>
<feature type="domain" description="UBX" evidence="2">
    <location>
        <begin position="267"/>
        <end position="356"/>
    </location>
</feature>
<comment type="caution">
    <text evidence="3">The sequence shown here is derived from an EMBL/GenBank/DDBJ whole genome shotgun (WGS) entry which is preliminary data.</text>
</comment>
<organism evidence="3 4">
    <name type="scientific">Halteria grandinella</name>
    <dbReference type="NCBI Taxonomy" id="5974"/>
    <lineage>
        <taxon>Eukaryota</taxon>
        <taxon>Sar</taxon>
        <taxon>Alveolata</taxon>
        <taxon>Ciliophora</taxon>
        <taxon>Intramacronucleata</taxon>
        <taxon>Spirotrichea</taxon>
        <taxon>Stichotrichia</taxon>
        <taxon>Sporadotrichida</taxon>
        <taxon>Halteriidae</taxon>
        <taxon>Halteria</taxon>
    </lineage>
</organism>
<sequence>MLHQVRPNSVLPDFCHGTLRDIFRGQLIKSKPLFLYLSGDDHTSKHFETQILTMPEIIVLMNDNFVCLGLNATSHDGQSAQRHFQQQIVPAVLIIVKDSQENIFDIRFSIEGANLTDQSGGEFFEFLSQVIKALEEEAKEKRVETSSRQQQQRLEERKTDASSGMAMSSQQRVGDTNHDEDFLMAQRLQEELFSEEQYQLPQVPSQIYQPIDQESSRVVVHDFTNKVSTEQVSSLPKPDMKALANQERDKQLEEKKLRLGDEPESGAEGVVQIVFRKPSGNERIQRRFLKTDLIQKLYDFIDLKTHEDVDKLGFEVNEENKDAEIKYEIVTAPQPQIKKLNNIDTTLEGEGITRSTLLNIKQLQ</sequence>
<dbReference type="Gene3D" id="3.10.20.90">
    <property type="entry name" value="Phosphatidylinositol 3-kinase Catalytic Subunit, Chain A, domain 1"/>
    <property type="match status" value="1"/>
</dbReference>
<dbReference type="InterPro" id="IPR036249">
    <property type="entry name" value="Thioredoxin-like_sf"/>
</dbReference>
<dbReference type="EMBL" id="RRYP01006613">
    <property type="protein sequence ID" value="TNV81073.1"/>
    <property type="molecule type" value="Genomic_DNA"/>
</dbReference>
<dbReference type="OrthoDB" id="1920064at2759"/>
<evidence type="ECO:0000256" key="1">
    <source>
        <dbReference type="SAM" id="MobiDB-lite"/>
    </source>
</evidence>
<reference evidence="3" key="1">
    <citation type="submission" date="2019-06" db="EMBL/GenBank/DDBJ databases">
        <authorList>
            <person name="Zheng W."/>
        </authorList>
    </citation>
    <scope>NUCLEOTIDE SEQUENCE</scope>
    <source>
        <strain evidence="3">QDHG01</strain>
    </source>
</reference>
<name>A0A8J8NTZ1_HALGN</name>
<dbReference type="AlphaFoldDB" id="A0A8J8NTZ1"/>
<feature type="compositionally biased region" description="Polar residues" evidence="1">
    <location>
        <begin position="161"/>
        <end position="174"/>
    </location>
</feature>
<proteinExistence type="predicted"/>
<dbReference type="SUPFAM" id="SSF52833">
    <property type="entry name" value="Thioredoxin-like"/>
    <property type="match status" value="1"/>
</dbReference>
<keyword evidence="4" id="KW-1185">Reference proteome</keyword>
<feature type="region of interest" description="Disordered" evidence="1">
    <location>
        <begin position="138"/>
        <end position="175"/>
    </location>
</feature>
<dbReference type="PANTHER" id="PTHR23322">
    <property type="entry name" value="FAS-ASSOCIATED PROTEIN"/>
    <property type="match status" value="1"/>
</dbReference>
<evidence type="ECO:0000313" key="3">
    <source>
        <dbReference type="EMBL" id="TNV81073.1"/>
    </source>
</evidence>
<dbReference type="PANTHER" id="PTHR23322:SF93">
    <property type="entry name" value="UBX DOMAIN-CONTAINING PROTEIN 8"/>
    <property type="match status" value="1"/>
</dbReference>
<dbReference type="InterPro" id="IPR001012">
    <property type="entry name" value="UBX_dom"/>
</dbReference>
<evidence type="ECO:0000259" key="2">
    <source>
        <dbReference type="Pfam" id="PF00789"/>
    </source>
</evidence>
<dbReference type="InterPro" id="IPR029071">
    <property type="entry name" value="Ubiquitin-like_domsf"/>
</dbReference>
<dbReference type="SUPFAM" id="SSF54236">
    <property type="entry name" value="Ubiquitin-like"/>
    <property type="match status" value="1"/>
</dbReference>
<dbReference type="Pfam" id="PF00789">
    <property type="entry name" value="UBX"/>
    <property type="match status" value="1"/>
</dbReference>
<protein>
    <recommendedName>
        <fullName evidence="2">UBX domain-containing protein</fullName>
    </recommendedName>
</protein>
<accession>A0A8J8NTZ1</accession>
<dbReference type="Proteomes" id="UP000785679">
    <property type="component" value="Unassembled WGS sequence"/>
</dbReference>